<name>A0A1Z4LSK8_9CYAN</name>
<keyword evidence="1" id="KW-0812">Transmembrane</keyword>
<evidence type="ECO:0000256" key="1">
    <source>
        <dbReference type="SAM" id="Phobius"/>
    </source>
</evidence>
<gene>
    <name evidence="2" type="ORF">NIES267_37260</name>
</gene>
<evidence type="ECO:0000313" key="2">
    <source>
        <dbReference type="EMBL" id="BAY84230.1"/>
    </source>
</evidence>
<accession>A0A1Z4LSK8</accession>
<feature type="transmembrane region" description="Helical" evidence="1">
    <location>
        <begin position="17"/>
        <end position="37"/>
    </location>
</feature>
<evidence type="ECO:0000313" key="3">
    <source>
        <dbReference type="Proteomes" id="UP000218418"/>
    </source>
</evidence>
<reference evidence="2 3" key="1">
    <citation type="submission" date="2017-06" db="EMBL/GenBank/DDBJ databases">
        <title>Genome sequencing of cyanobaciteial culture collection at National Institute for Environmental Studies (NIES).</title>
        <authorList>
            <person name="Hirose Y."/>
            <person name="Shimura Y."/>
            <person name="Fujisawa T."/>
            <person name="Nakamura Y."/>
            <person name="Kawachi M."/>
        </authorList>
    </citation>
    <scope>NUCLEOTIDE SEQUENCE [LARGE SCALE GENOMIC DNA]</scope>
    <source>
        <strain evidence="2 3">NIES-267</strain>
    </source>
</reference>
<keyword evidence="3" id="KW-1185">Reference proteome</keyword>
<sequence>MPTFSLDFMLPLLNNPILIAVYIILTTAIINLITVNINNSFQKEREKVSKIEDIYAGCIKNLATVSTLSRCN</sequence>
<dbReference type="EMBL" id="AP018227">
    <property type="protein sequence ID" value="BAY84230.1"/>
    <property type="molecule type" value="Genomic_DNA"/>
</dbReference>
<keyword evidence="1" id="KW-1133">Transmembrane helix</keyword>
<dbReference type="AlphaFoldDB" id="A0A1Z4LSK8"/>
<keyword evidence="1" id="KW-0472">Membrane</keyword>
<dbReference type="Proteomes" id="UP000218418">
    <property type="component" value="Chromosome"/>
</dbReference>
<protein>
    <submittedName>
        <fullName evidence="2">Uncharacterized protein</fullName>
    </submittedName>
</protein>
<organism evidence="2 3">
    <name type="scientific">Calothrix parasitica NIES-267</name>
    <dbReference type="NCBI Taxonomy" id="1973488"/>
    <lineage>
        <taxon>Bacteria</taxon>
        <taxon>Bacillati</taxon>
        <taxon>Cyanobacteriota</taxon>
        <taxon>Cyanophyceae</taxon>
        <taxon>Nostocales</taxon>
        <taxon>Calotrichaceae</taxon>
        <taxon>Calothrix</taxon>
    </lineage>
</organism>
<proteinExistence type="predicted"/>